<reference evidence="4" key="1">
    <citation type="submission" date="2023-10" db="EMBL/GenBank/DDBJ databases">
        <title>Genome assembly of Pristionchus species.</title>
        <authorList>
            <person name="Yoshida K."/>
            <person name="Sommer R.J."/>
        </authorList>
    </citation>
    <scope>NUCLEOTIDE SEQUENCE</scope>
    <source>
        <strain evidence="4">RS0144</strain>
    </source>
</reference>
<dbReference type="PANTHER" id="PTHR45847">
    <property type="entry name" value="FATTY ACID AMIDE HYDROLASE"/>
    <property type="match status" value="1"/>
</dbReference>
<dbReference type="PANTHER" id="PTHR45847:SF6">
    <property type="entry name" value="FATTY ACID AMIDE HYDROLASE"/>
    <property type="match status" value="1"/>
</dbReference>
<dbReference type="InterPro" id="IPR023631">
    <property type="entry name" value="Amidase_dom"/>
</dbReference>
<evidence type="ECO:0000313" key="5">
    <source>
        <dbReference type="Proteomes" id="UP001432027"/>
    </source>
</evidence>
<dbReference type="Gene3D" id="3.90.1300.10">
    <property type="entry name" value="Amidase signature (AS) domain"/>
    <property type="match status" value="1"/>
</dbReference>
<sequence>QVRSNLRILAVYLPREPREQPIMGNAMVSGEGEEGSSPSLSHPLLFYPIWVYAVLLVLARIVYLQPWGMSSERKRAIQRSQKKRQETFDQIKSRLHSEDGNVVERRAGIVGRTFEQLRDALQEEELTAVEVHEAYMWKALQVQDRLNCLNEVIVESFEWAREMDEKWRGKKEKPPLYGVPFSVKGNFHMKGYDCNLGLGKYVDSPMQDECTFVTHLRYLGGVPFVITTVPQALLSFVCSSSVYGTTANPHDITRGPGGSSGGEGALTAAGGTPFGIGSDLLGSLRIPANMCGLTTLKPTEARFVVHNAHGGVPGRGRLGLGYGFFTKSVKEQVLLLKEVLGHPAYTSLVPESARQRLDESATEEGKKKWRIGYFESDGWLSPVPSVVRAVRETVDKLREDGHEMVLFKVPDIEKATAMMFKNAMPDGGKYSRFLYSHDVIDKWMRQFVMLLNVPRCIRIAASYLIQLVSPQMALLARESIGSLEDLRYNQEMTDNYKIQFIEYWKALGIDALVCPSFTVTAVPHEYPSQLAPCALATGLFNLVDFPCGSLPVGRVTKADDEGITDESVFPVGRNPILKLMRNGCKNSEGLPLTVQVVTLPMEEEVCLSVMATIEKLSSYDRKLPGEHSSTKSA</sequence>
<dbReference type="GO" id="GO:0017064">
    <property type="term" value="F:fatty acid amide hydrolase activity"/>
    <property type="evidence" value="ECO:0007669"/>
    <property type="project" value="TreeGrafter"/>
</dbReference>
<proteinExistence type="inferred from homology"/>
<dbReference type="EMBL" id="BTSX01000004">
    <property type="protein sequence ID" value="GMS96397.1"/>
    <property type="molecule type" value="Genomic_DNA"/>
</dbReference>
<keyword evidence="2" id="KW-0378">Hydrolase</keyword>
<name>A0AAV5TQ68_9BILA</name>
<protein>
    <recommendedName>
        <fullName evidence="3">Amidase domain-containing protein</fullName>
    </recommendedName>
</protein>
<dbReference type="InterPro" id="IPR036928">
    <property type="entry name" value="AS_sf"/>
</dbReference>
<keyword evidence="5" id="KW-1185">Reference proteome</keyword>
<evidence type="ECO:0000313" key="4">
    <source>
        <dbReference type="EMBL" id="GMS96397.1"/>
    </source>
</evidence>
<dbReference type="FunFam" id="3.90.1300.10:FF:000003">
    <property type="entry name" value="Amidase signature enzyme"/>
    <property type="match status" value="1"/>
</dbReference>
<accession>A0AAV5TQ68</accession>
<feature type="non-terminal residue" evidence="4">
    <location>
        <position position="1"/>
    </location>
</feature>
<comment type="caution">
    <text evidence="4">The sequence shown here is derived from an EMBL/GenBank/DDBJ whole genome shotgun (WGS) entry which is preliminary data.</text>
</comment>
<gene>
    <name evidence="4" type="ORF">PENTCL1PPCAC_18572</name>
</gene>
<dbReference type="GO" id="GO:0009062">
    <property type="term" value="P:fatty acid catabolic process"/>
    <property type="evidence" value="ECO:0007669"/>
    <property type="project" value="TreeGrafter"/>
</dbReference>
<dbReference type="Pfam" id="PF01425">
    <property type="entry name" value="Amidase"/>
    <property type="match status" value="1"/>
</dbReference>
<dbReference type="Proteomes" id="UP001432027">
    <property type="component" value="Unassembled WGS sequence"/>
</dbReference>
<organism evidence="4 5">
    <name type="scientific">Pristionchus entomophagus</name>
    <dbReference type="NCBI Taxonomy" id="358040"/>
    <lineage>
        <taxon>Eukaryota</taxon>
        <taxon>Metazoa</taxon>
        <taxon>Ecdysozoa</taxon>
        <taxon>Nematoda</taxon>
        <taxon>Chromadorea</taxon>
        <taxon>Rhabditida</taxon>
        <taxon>Rhabditina</taxon>
        <taxon>Diplogasteromorpha</taxon>
        <taxon>Diplogasteroidea</taxon>
        <taxon>Neodiplogasteridae</taxon>
        <taxon>Pristionchus</taxon>
    </lineage>
</organism>
<dbReference type="AlphaFoldDB" id="A0AAV5TQ68"/>
<dbReference type="SUPFAM" id="SSF75304">
    <property type="entry name" value="Amidase signature (AS) enzymes"/>
    <property type="match status" value="1"/>
</dbReference>
<dbReference type="GO" id="GO:0004040">
    <property type="term" value="F:amidase activity"/>
    <property type="evidence" value="ECO:0007669"/>
    <property type="project" value="TreeGrafter"/>
</dbReference>
<evidence type="ECO:0000259" key="3">
    <source>
        <dbReference type="Pfam" id="PF01425"/>
    </source>
</evidence>
<dbReference type="InterPro" id="IPR052096">
    <property type="entry name" value="Endocannabinoid_amidase"/>
</dbReference>
<evidence type="ECO:0000256" key="2">
    <source>
        <dbReference type="ARBA" id="ARBA00022801"/>
    </source>
</evidence>
<evidence type="ECO:0000256" key="1">
    <source>
        <dbReference type="ARBA" id="ARBA00009199"/>
    </source>
</evidence>
<feature type="domain" description="Amidase" evidence="3">
    <location>
        <begin position="130"/>
        <end position="607"/>
    </location>
</feature>
<comment type="similarity">
    <text evidence="1">Belongs to the amidase family.</text>
</comment>